<dbReference type="CDD" id="cd06423">
    <property type="entry name" value="CESA_like"/>
    <property type="match status" value="1"/>
</dbReference>
<evidence type="ECO:0000256" key="3">
    <source>
        <dbReference type="SAM" id="Phobius"/>
    </source>
</evidence>
<dbReference type="PANTHER" id="PTHR43630:SF1">
    <property type="entry name" value="POLY-BETA-1,6-N-ACETYL-D-GLUCOSAMINE SYNTHASE"/>
    <property type="match status" value="1"/>
</dbReference>
<sequence length="208" mass="23910">MLDIHAFRWGDFSAGLQDILFNVILLFAFPVYAILVLIFAPALLFDTVRYYVTNTIVFFLSIFKENRPEQEPLTAYSPMVTALVPVFNEGKRIKHTLDAVLESDYPNLEIIVIDDNSQDETSRICKTYQDRGLITYLRKEQWSGKPSSLNYGRWYARGEIIVHLDGDIVLTRDAITEVIKPFRDPKVGVVSGNLRVYNDRESLVSRLQ</sequence>
<evidence type="ECO:0000259" key="4">
    <source>
        <dbReference type="Pfam" id="PF00535"/>
    </source>
</evidence>
<evidence type="ECO:0000256" key="2">
    <source>
        <dbReference type="ARBA" id="ARBA00022679"/>
    </source>
</evidence>
<dbReference type="InterPro" id="IPR001173">
    <property type="entry name" value="Glyco_trans_2-like"/>
</dbReference>
<dbReference type="SUPFAM" id="SSF53448">
    <property type="entry name" value="Nucleotide-diphospho-sugar transferases"/>
    <property type="match status" value="1"/>
</dbReference>
<keyword evidence="2" id="KW-0808">Transferase</keyword>
<protein>
    <recommendedName>
        <fullName evidence="4">Glycosyltransferase 2-like domain-containing protein</fullName>
    </recommendedName>
</protein>
<dbReference type="PANTHER" id="PTHR43630">
    <property type="entry name" value="POLY-BETA-1,6-N-ACETYL-D-GLUCOSAMINE SYNTHASE"/>
    <property type="match status" value="1"/>
</dbReference>
<feature type="domain" description="Glycosyltransferase 2-like" evidence="4">
    <location>
        <begin position="82"/>
        <end position="202"/>
    </location>
</feature>
<dbReference type="EMBL" id="BART01013027">
    <property type="protein sequence ID" value="GAG88171.1"/>
    <property type="molecule type" value="Genomic_DNA"/>
</dbReference>
<keyword evidence="1" id="KW-0328">Glycosyltransferase</keyword>
<reference evidence="5" key="1">
    <citation type="journal article" date="2014" name="Front. Microbiol.">
        <title>High frequency of phylogenetically diverse reductive dehalogenase-homologous genes in deep subseafloor sedimentary metagenomes.</title>
        <authorList>
            <person name="Kawai M."/>
            <person name="Futagami T."/>
            <person name="Toyoda A."/>
            <person name="Takaki Y."/>
            <person name="Nishi S."/>
            <person name="Hori S."/>
            <person name="Arai W."/>
            <person name="Tsubouchi T."/>
            <person name="Morono Y."/>
            <person name="Uchiyama I."/>
            <person name="Ito T."/>
            <person name="Fujiyama A."/>
            <person name="Inagaki F."/>
            <person name="Takami H."/>
        </authorList>
    </citation>
    <scope>NUCLEOTIDE SEQUENCE</scope>
    <source>
        <strain evidence="5">Expedition CK06-06</strain>
    </source>
</reference>
<evidence type="ECO:0000256" key="1">
    <source>
        <dbReference type="ARBA" id="ARBA00022676"/>
    </source>
</evidence>
<proteinExistence type="predicted"/>
<dbReference type="AlphaFoldDB" id="X1CVF4"/>
<organism evidence="5">
    <name type="scientific">marine sediment metagenome</name>
    <dbReference type="NCBI Taxonomy" id="412755"/>
    <lineage>
        <taxon>unclassified sequences</taxon>
        <taxon>metagenomes</taxon>
        <taxon>ecological metagenomes</taxon>
    </lineage>
</organism>
<feature type="non-terminal residue" evidence="5">
    <location>
        <position position="208"/>
    </location>
</feature>
<gene>
    <name evidence="5" type="ORF">S01H4_26872</name>
</gene>
<accession>X1CVF4</accession>
<dbReference type="Pfam" id="PF00535">
    <property type="entry name" value="Glycos_transf_2"/>
    <property type="match status" value="1"/>
</dbReference>
<comment type="caution">
    <text evidence="5">The sequence shown here is derived from an EMBL/GenBank/DDBJ whole genome shotgun (WGS) entry which is preliminary data.</text>
</comment>
<dbReference type="GO" id="GO:0016757">
    <property type="term" value="F:glycosyltransferase activity"/>
    <property type="evidence" value="ECO:0007669"/>
    <property type="project" value="UniProtKB-KW"/>
</dbReference>
<dbReference type="Gene3D" id="3.90.550.10">
    <property type="entry name" value="Spore Coat Polysaccharide Biosynthesis Protein SpsA, Chain A"/>
    <property type="match status" value="1"/>
</dbReference>
<dbReference type="InterPro" id="IPR029044">
    <property type="entry name" value="Nucleotide-diphossugar_trans"/>
</dbReference>
<keyword evidence="3" id="KW-0472">Membrane</keyword>
<keyword evidence="3" id="KW-1133">Transmembrane helix</keyword>
<keyword evidence="3" id="KW-0812">Transmembrane</keyword>
<feature type="transmembrane region" description="Helical" evidence="3">
    <location>
        <begin position="20"/>
        <end position="45"/>
    </location>
</feature>
<evidence type="ECO:0000313" key="5">
    <source>
        <dbReference type="EMBL" id="GAG88171.1"/>
    </source>
</evidence>
<name>X1CVF4_9ZZZZ</name>